<proteinExistence type="predicted"/>
<dbReference type="InterPro" id="IPR036291">
    <property type="entry name" value="NAD(P)-bd_dom_sf"/>
</dbReference>
<dbReference type="Proteomes" id="UP000309170">
    <property type="component" value="Unassembled WGS sequence"/>
</dbReference>
<gene>
    <name evidence="2" type="ORF">FC678_24750</name>
</gene>
<evidence type="ECO:0000313" key="2">
    <source>
        <dbReference type="EMBL" id="TKH04204.1"/>
    </source>
</evidence>
<evidence type="ECO:0000259" key="1">
    <source>
        <dbReference type="Pfam" id="PF13460"/>
    </source>
</evidence>
<dbReference type="Pfam" id="PF13460">
    <property type="entry name" value="NAD_binding_10"/>
    <property type="match status" value="1"/>
</dbReference>
<reference evidence="2 3" key="1">
    <citation type="journal article" date="2019" name="Environ. Microbiol.">
        <title>An active ?-lactamase is a part of an orchestrated cell wall stress resistance network of Bacillus subtilis and related rhizosphere species.</title>
        <authorList>
            <person name="Bucher T."/>
            <person name="Keren-Paz A."/>
            <person name="Hausser J."/>
            <person name="Olender T."/>
            <person name="Cytryn E."/>
            <person name="Kolodkin-Gal I."/>
        </authorList>
    </citation>
    <scope>NUCLEOTIDE SEQUENCE [LARGE SCALE GENOMIC DNA]</scope>
    <source>
        <strain evidence="2 3">I4</strain>
    </source>
</reference>
<accession>A0A9X8ZCJ7</accession>
<evidence type="ECO:0000313" key="3">
    <source>
        <dbReference type="Proteomes" id="UP000309170"/>
    </source>
</evidence>
<dbReference type="EMBL" id="SZNT01000654">
    <property type="protein sequence ID" value="TKH04204.1"/>
    <property type="molecule type" value="Genomic_DNA"/>
</dbReference>
<dbReference type="InterPro" id="IPR016040">
    <property type="entry name" value="NAD(P)-bd_dom"/>
</dbReference>
<dbReference type="Gene3D" id="3.40.50.720">
    <property type="entry name" value="NAD(P)-binding Rossmann-like Domain"/>
    <property type="match status" value="1"/>
</dbReference>
<organism evidence="2 3">
    <name type="scientific">Peribacillus simplex</name>
    <dbReference type="NCBI Taxonomy" id="1478"/>
    <lineage>
        <taxon>Bacteria</taxon>
        <taxon>Bacillati</taxon>
        <taxon>Bacillota</taxon>
        <taxon>Bacilli</taxon>
        <taxon>Bacillales</taxon>
        <taxon>Bacillaceae</taxon>
        <taxon>Peribacillus</taxon>
    </lineage>
</organism>
<name>A0A9X8ZCJ7_9BACI</name>
<feature type="non-terminal residue" evidence="2">
    <location>
        <position position="196"/>
    </location>
</feature>
<comment type="caution">
    <text evidence="2">The sequence shown here is derived from an EMBL/GenBank/DDBJ whole genome shotgun (WGS) entry which is preliminary data.</text>
</comment>
<dbReference type="AlphaFoldDB" id="A0A9X8ZCJ7"/>
<dbReference type="RefSeq" id="WP_137024717.1">
    <property type="nucleotide sequence ID" value="NZ_SZNT01000654.1"/>
</dbReference>
<sequence length="196" mass="22362">MLLVTGITGHTGRYFLQELVKNKYKGPIRCIVRRNSNVELLKRSGLDIEIVVGDLNDANFTNEIMKDIHTVMHIYNIHHSPSIIQAGIANKIERAILVHTTGIYSKFKDASIEYIKIETEVLEMAKQSRLNLTILRPTMIYGDMCDHNMSKFIKMINKMKIYPLIDSGKGLIQPVNARDLGQAYYNVLMKPEVTIN</sequence>
<dbReference type="SUPFAM" id="SSF51735">
    <property type="entry name" value="NAD(P)-binding Rossmann-fold domains"/>
    <property type="match status" value="1"/>
</dbReference>
<dbReference type="PANTHER" id="PTHR43000">
    <property type="entry name" value="DTDP-D-GLUCOSE 4,6-DEHYDRATASE-RELATED"/>
    <property type="match status" value="1"/>
</dbReference>
<feature type="domain" description="NAD(P)-binding" evidence="1">
    <location>
        <begin position="6"/>
        <end position="141"/>
    </location>
</feature>
<protein>
    <submittedName>
        <fullName evidence="2">NAD-dependent epimerase/dehydratase family protein</fullName>
    </submittedName>
</protein>